<proteinExistence type="predicted"/>
<name>A0ACC1D456_9NEOP</name>
<evidence type="ECO:0000313" key="2">
    <source>
        <dbReference type="Proteomes" id="UP000824533"/>
    </source>
</evidence>
<comment type="caution">
    <text evidence="1">The sequence shown here is derived from an EMBL/GenBank/DDBJ whole genome shotgun (WGS) entry which is preliminary data.</text>
</comment>
<dbReference type="EMBL" id="CM034395">
    <property type="protein sequence ID" value="KAJ0178637.1"/>
    <property type="molecule type" value="Genomic_DNA"/>
</dbReference>
<gene>
    <name evidence="1" type="ORF">K1T71_005412</name>
</gene>
<organism evidence="1 2">
    <name type="scientific">Dendrolimus kikuchii</name>
    <dbReference type="NCBI Taxonomy" id="765133"/>
    <lineage>
        <taxon>Eukaryota</taxon>
        <taxon>Metazoa</taxon>
        <taxon>Ecdysozoa</taxon>
        <taxon>Arthropoda</taxon>
        <taxon>Hexapoda</taxon>
        <taxon>Insecta</taxon>
        <taxon>Pterygota</taxon>
        <taxon>Neoptera</taxon>
        <taxon>Endopterygota</taxon>
        <taxon>Lepidoptera</taxon>
        <taxon>Glossata</taxon>
        <taxon>Ditrysia</taxon>
        <taxon>Bombycoidea</taxon>
        <taxon>Lasiocampidae</taxon>
        <taxon>Dendrolimus</taxon>
    </lineage>
</organism>
<reference evidence="1 2" key="1">
    <citation type="journal article" date="2021" name="Front. Genet.">
        <title>Chromosome-Level Genome Assembly Reveals Significant Gene Expansion in the Toll and IMD Signaling Pathways of Dendrolimus kikuchii.</title>
        <authorList>
            <person name="Zhou J."/>
            <person name="Wu P."/>
            <person name="Xiong Z."/>
            <person name="Liu N."/>
            <person name="Zhao N."/>
            <person name="Ji M."/>
            <person name="Qiu Y."/>
            <person name="Yang B."/>
        </authorList>
    </citation>
    <scope>NUCLEOTIDE SEQUENCE [LARGE SCALE GENOMIC DNA]</scope>
    <source>
        <strain evidence="1">Ann1</strain>
    </source>
</reference>
<sequence>MKMYQFILLLAISFASAEHFEAEEECLNYTVYPVQYEITLMPYLAKESSYYHCDLKITVIAHASVQVIEMDAKDLKIQGDSIKVLDVCKHPNTADCSRDIVNPARPFEYDAVKGKLYIYLSEPLKVYNSNNEQFYYIMMTFYRHVNEESTGLFLSKYYDDADKVWKYMFTSRLSPNKAKYVFPCFDNPKFESSFKFRVYLPPADGEVQMTNTSLVICKELRRQYAKDNMTVIEYMPSPQMPLYQLGIHQSQYASSQAKAKSTNDTIFVWAPAHELVYYDYILFFGRDMIDLLHEYSTIHRAIVNGPINIVAVPSNRVNGYEIGSWSLLTNGVQKIVNIDELTSIKQIERMNFELAQQLSRIWLGNPGEEEWTRWKEEWFKEGMATYFAYYLLAQYNYGRHTTEPRAPLGIYGLQMKHKAMAVDWHRNTPALELFNSSLAIEIPARHKQLVTMKTGALLWMLENWIGSEKFHQALVKYINSRRGKYISLQDFMTALDKETVECSYQFFNGSTSSRILKSWFRQQGYPVINVQVLRDRIPNAVQLKQRQFSFTPDNREESEYLIPISYLVQDSANCYNCYQPRFTIGRQTYTFGENLNNGWIILNRNASGYYRVNYDDTTWKLIAKTLRENHRSIDEMNRAQIANDVLALYVAGDLDQRLAMEVLGYLDQEESAVVWDSVISGFELMKIEGAACNMTHHIYWEWEDFLAQKVSKIFESLTKNKEQQQKIRFYRSNIIQFACEVNYKPCLKYLHQLYEEHRANKIRLEPDSRETCYYMLSNDSYSAFNYEKLNAIEQADKEIAEHRVREKNRFFIKISVGEPSPAEFVMPTQSTLIPVTEKLTPANESSVMKISTFISICFILLISCNI</sequence>
<dbReference type="Proteomes" id="UP000824533">
    <property type="component" value="Linkage Group LG09"/>
</dbReference>
<evidence type="ECO:0000313" key="1">
    <source>
        <dbReference type="EMBL" id="KAJ0178637.1"/>
    </source>
</evidence>
<keyword evidence="2" id="KW-1185">Reference proteome</keyword>
<protein>
    <submittedName>
        <fullName evidence="1">Uncharacterized protein</fullName>
    </submittedName>
</protein>
<accession>A0ACC1D456</accession>